<dbReference type="InterPro" id="IPR001781">
    <property type="entry name" value="Znf_LIM"/>
</dbReference>
<feature type="compositionally biased region" description="Low complexity" evidence="6">
    <location>
        <begin position="706"/>
        <end position="733"/>
    </location>
</feature>
<dbReference type="PANTHER" id="PTHR24205:SF16">
    <property type="entry name" value="GH01042P-RELATED"/>
    <property type="match status" value="1"/>
</dbReference>
<feature type="compositionally biased region" description="Polar residues" evidence="6">
    <location>
        <begin position="203"/>
        <end position="214"/>
    </location>
</feature>
<evidence type="ECO:0000256" key="5">
    <source>
        <dbReference type="PROSITE-ProRule" id="PRU00125"/>
    </source>
</evidence>
<feature type="compositionally biased region" description="Low complexity" evidence="6">
    <location>
        <begin position="275"/>
        <end position="287"/>
    </location>
</feature>
<feature type="compositionally biased region" description="Polar residues" evidence="6">
    <location>
        <begin position="326"/>
        <end position="338"/>
    </location>
</feature>
<keyword evidence="1 5" id="KW-0479">Metal-binding</keyword>
<feature type="compositionally biased region" description="Low complexity" evidence="6">
    <location>
        <begin position="138"/>
        <end position="148"/>
    </location>
</feature>
<dbReference type="PANTHER" id="PTHR24205">
    <property type="entry name" value="FOUR AND A HALF LIM DOMAINS PROTEIN"/>
    <property type="match status" value="1"/>
</dbReference>
<dbReference type="AlphaFoldDB" id="A0A2R6NTZ1"/>
<evidence type="ECO:0000313" key="9">
    <source>
        <dbReference type="Proteomes" id="UP000186601"/>
    </source>
</evidence>
<dbReference type="CDD" id="cd08368">
    <property type="entry name" value="LIM"/>
    <property type="match status" value="3"/>
</dbReference>
<evidence type="ECO:0000256" key="3">
    <source>
        <dbReference type="ARBA" id="ARBA00022833"/>
    </source>
</evidence>
<dbReference type="Gene3D" id="2.10.110.10">
    <property type="entry name" value="Cysteine Rich Protein"/>
    <property type="match status" value="3"/>
</dbReference>
<feature type="region of interest" description="Disordered" evidence="6">
    <location>
        <begin position="1"/>
        <end position="365"/>
    </location>
</feature>
<feature type="region of interest" description="Disordered" evidence="6">
    <location>
        <begin position="510"/>
        <end position="534"/>
    </location>
</feature>
<comment type="caution">
    <text evidence="8">The sequence shown here is derived from an EMBL/GenBank/DDBJ whole genome shotgun (WGS) entry which is preliminary data.</text>
</comment>
<dbReference type="EMBL" id="MLYV02000838">
    <property type="protein sequence ID" value="PSR76617.1"/>
    <property type="molecule type" value="Genomic_DNA"/>
</dbReference>
<feature type="compositionally biased region" description="Acidic residues" evidence="6">
    <location>
        <begin position="818"/>
        <end position="829"/>
    </location>
</feature>
<dbReference type="GO" id="GO:0030695">
    <property type="term" value="F:GTPase regulator activity"/>
    <property type="evidence" value="ECO:0007669"/>
    <property type="project" value="UniProtKB-ARBA"/>
</dbReference>
<feature type="compositionally biased region" description="Polar residues" evidence="6">
    <location>
        <begin position="64"/>
        <end position="97"/>
    </location>
</feature>
<feature type="region of interest" description="Disordered" evidence="6">
    <location>
        <begin position="385"/>
        <end position="404"/>
    </location>
</feature>
<protein>
    <recommendedName>
        <fullName evidence="7">LIM zinc-binding domain-containing protein</fullName>
    </recommendedName>
</protein>
<feature type="compositionally biased region" description="Polar residues" evidence="6">
    <location>
        <begin position="107"/>
        <end position="130"/>
    </location>
</feature>
<keyword evidence="4 5" id="KW-0440">LIM domain</keyword>
<evidence type="ECO:0000256" key="6">
    <source>
        <dbReference type="SAM" id="MobiDB-lite"/>
    </source>
</evidence>
<dbReference type="Pfam" id="PF00412">
    <property type="entry name" value="LIM"/>
    <property type="match status" value="2"/>
</dbReference>
<name>A0A2R6NTZ1_9APHY</name>
<dbReference type="PROSITE" id="PS50023">
    <property type="entry name" value="LIM_DOMAIN_2"/>
    <property type="match status" value="2"/>
</dbReference>
<feature type="region of interest" description="Disordered" evidence="6">
    <location>
        <begin position="443"/>
        <end position="462"/>
    </location>
</feature>
<keyword evidence="2" id="KW-0677">Repeat</keyword>
<evidence type="ECO:0000256" key="4">
    <source>
        <dbReference type="ARBA" id="ARBA00023038"/>
    </source>
</evidence>
<evidence type="ECO:0000259" key="7">
    <source>
        <dbReference type="PROSITE" id="PS50023"/>
    </source>
</evidence>
<keyword evidence="3 5" id="KW-0862">Zinc</keyword>
<feature type="region of interest" description="Disordered" evidence="6">
    <location>
        <begin position="548"/>
        <end position="844"/>
    </location>
</feature>
<evidence type="ECO:0000313" key="8">
    <source>
        <dbReference type="EMBL" id="PSR76617.1"/>
    </source>
</evidence>
<dbReference type="GO" id="GO:0003712">
    <property type="term" value="F:transcription coregulator activity"/>
    <property type="evidence" value="ECO:0007669"/>
    <property type="project" value="TreeGrafter"/>
</dbReference>
<dbReference type="STRING" id="98765.A0A2R6NTZ1"/>
<dbReference type="OrthoDB" id="15567at2759"/>
<dbReference type="SUPFAM" id="SSF57716">
    <property type="entry name" value="Glucocorticoid receptor-like (DNA-binding domain)"/>
    <property type="match status" value="2"/>
</dbReference>
<dbReference type="SMART" id="SM00132">
    <property type="entry name" value="LIM"/>
    <property type="match status" value="3"/>
</dbReference>
<dbReference type="GO" id="GO:0005634">
    <property type="term" value="C:nucleus"/>
    <property type="evidence" value="ECO:0007669"/>
    <property type="project" value="TreeGrafter"/>
</dbReference>
<feature type="domain" description="LIM zinc-binding" evidence="7">
    <location>
        <begin position="899"/>
        <end position="958"/>
    </location>
</feature>
<sequence>MSQIHETQRQYPQFNGQAYIQQPQTQQYQQSRSPAYSSAPPQDPRGIQQADPRNAAFQRAPSRNAYQASQLPPGSPLQPYSSGQTQVSSQIPLNQSPYAPHSPGPVQPQTRTPFSTGANPQQYAQYQQGRAPQPSYGSPAPASPTHTSPPRRPLPTPGSVQRPGSIPPERRPLPSTNASPAPSSYHRPSHSVSSVATSSGFSPNSNLPNGSRSISPVPPFSRLHAPRPLPEPMPRSARSLDLTRSPSPIKNVLDATGQLPPPGQKFVPLWKRALPQPGQPSAGPSSPSDKRSTISGPPAGFNPNAPPVSPTNLQRSRTGVRPLPSFPNQTQTGQERMTPSSSSNPPSAFSRAMSDQPGMSSSLPQIPSAYALRDRSRTLPEALPAPTAALPHRPNSILPPPRAPAISNASVEAIRSLTSHSSSGSESEDLHDNTLLRRPEPIPAAAQSIQRSPSPTYGIRDLPRRTNAMVETAHTSEGRQASLNDLLGKKEHAGGPRSIATRMAMLSMNGSPNTQMNTPLMRPNGSPPKRDHPMPIMERTYAQIGLNRWPNNLPPLPRAPLAQALPPPNTNTEPQKSQNRSVQRDTSPVRPQPMQYSSRNSSPTRPQLPQPPPSDISPTHPAPPTRPSAFRTDSSPERSTFSSSSRHTSPVRSQQQRQYTLPSPPRDLPSPTRSRFPQYEPQRGRTLPDPVVAPQAHRVIPNLDDAPPLSLRRSPSPIRPSAFSSSSQSYALPTIRTQDVRNAPNSPSKLTSPPSARTPSSAGSVFSLSAFPAPPQVPQPPSWSVSRNGGWGTSSPSHRPDGAQGSRNEIPKISFPGDVDEEDEDEDDGMGPMISISGPDVSNENDFPMISISGTDEEATVRVSKRAAGNGAPDRPTIGIVSHEFYQPLPVLEVNGELPSCVGCGAIILGKSWNMFDGHWHLACMKCHVCQEPLADLAMFVRDGRPYCSLDYHEKFSPRCYHCQTGIVDEAFVTLNHPDLGKRTYHDHHFFCAECGDPFLEPGTKNRTFDGDGLFQGSGAPFTVYQGHPYCEKCHVRLRMPKCRKCKKSLRNDDTVVEALGGRWCFECFCCTQCNIPFSDGRLFLRDEKPFCYSCWDVMARNEI</sequence>
<feature type="compositionally biased region" description="Polar residues" evidence="6">
    <location>
        <begin position="572"/>
        <end position="586"/>
    </location>
</feature>
<feature type="compositionally biased region" description="Low complexity" evidence="6">
    <location>
        <begin position="182"/>
        <end position="202"/>
    </location>
</feature>
<evidence type="ECO:0000256" key="1">
    <source>
        <dbReference type="ARBA" id="ARBA00022723"/>
    </source>
</evidence>
<feature type="domain" description="LIM zinc-binding" evidence="7">
    <location>
        <begin position="1041"/>
        <end position="1102"/>
    </location>
</feature>
<feature type="compositionally biased region" description="Pro residues" evidence="6">
    <location>
        <begin position="606"/>
        <end position="626"/>
    </location>
</feature>
<organism evidence="8 9">
    <name type="scientific">Hermanssonia centrifuga</name>
    <dbReference type="NCBI Taxonomy" id="98765"/>
    <lineage>
        <taxon>Eukaryota</taxon>
        <taxon>Fungi</taxon>
        <taxon>Dikarya</taxon>
        <taxon>Basidiomycota</taxon>
        <taxon>Agaricomycotina</taxon>
        <taxon>Agaricomycetes</taxon>
        <taxon>Polyporales</taxon>
        <taxon>Meruliaceae</taxon>
        <taxon>Hermanssonia</taxon>
    </lineage>
</organism>
<feature type="compositionally biased region" description="Pro residues" evidence="6">
    <location>
        <begin position="772"/>
        <end position="781"/>
    </location>
</feature>
<gene>
    <name evidence="8" type="ORF">PHLCEN_2v8375</name>
</gene>
<keyword evidence="9" id="KW-1185">Reference proteome</keyword>
<feature type="compositionally biased region" description="Polar residues" evidence="6">
    <location>
        <begin position="1"/>
        <end position="16"/>
    </location>
</feature>
<feature type="compositionally biased region" description="Low complexity" evidence="6">
    <location>
        <begin position="17"/>
        <end position="30"/>
    </location>
</feature>
<evidence type="ECO:0000256" key="2">
    <source>
        <dbReference type="ARBA" id="ARBA00022737"/>
    </source>
</evidence>
<dbReference type="Proteomes" id="UP000186601">
    <property type="component" value="Unassembled WGS sequence"/>
</dbReference>
<feature type="compositionally biased region" description="Low complexity" evidence="6">
    <location>
        <begin position="637"/>
        <end position="653"/>
    </location>
</feature>
<feature type="compositionally biased region" description="Polar residues" evidence="6">
    <location>
        <begin position="31"/>
        <end position="40"/>
    </location>
</feature>
<reference evidence="8 9" key="1">
    <citation type="submission" date="2018-02" db="EMBL/GenBank/DDBJ databases">
        <title>Genome sequence of the basidiomycete white-rot fungus Phlebia centrifuga.</title>
        <authorList>
            <person name="Granchi Z."/>
            <person name="Peng M."/>
            <person name="de Vries R.P."/>
            <person name="Hilden K."/>
            <person name="Makela M.R."/>
            <person name="Grigoriev I."/>
            <person name="Riley R."/>
        </authorList>
    </citation>
    <scope>NUCLEOTIDE SEQUENCE [LARGE SCALE GENOMIC DNA]</scope>
    <source>
        <strain evidence="8 9">FBCC195</strain>
    </source>
</reference>
<feature type="compositionally biased region" description="Low complexity" evidence="6">
    <location>
        <begin position="751"/>
        <end position="764"/>
    </location>
</feature>
<accession>A0A2R6NTZ1</accession>
<proteinExistence type="predicted"/>
<dbReference type="GO" id="GO:0046872">
    <property type="term" value="F:metal ion binding"/>
    <property type="evidence" value="ECO:0007669"/>
    <property type="project" value="UniProtKB-KW"/>
</dbReference>